<dbReference type="EMBL" id="CP094534">
    <property type="protein sequence ID" value="UOE36047.1"/>
    <property type="molecule type" value="Genomic_DNA"/>
</dbReference>
<feature type="short sequence motif" description="DGA/G" evidence="3">
    <location>
        <begin position="206"/>
        <end position="208"/>
    </location>
</feature>
<dbReference type="InterPro" id="IPR002641">
    <property type="entry name" value="PNPLA_dom"/>
</dbReference>
<keyword evidence="3" id="KW-0378">Hydrolase</keyword>
<feature type="active site" description="Nucleophile" evidence="3">
    <location>
        <position position="62"/>
    </location>
</feature>
<keyword evidence="6" id="KW-1185">Reference proteome</keyword>
<reference evidence="5 6" key="1">
    <citation type="submission" date="2022-03" db="EMBL/GenBank/DDBJ databases">
        <title>Hymenobactersp. isolated from the air.</title>
        <authorList>
            <person name="Won M."/>
            <person name="Kwon S.-W."/>
        </authorList>
    </citation>
    <scope>NUCLEOTIDE SEQUENCE [LARGE SCALE GENOMIC DNA]</scope>
    <source>
        <strain evidence="5 6">KACC 22596</strain>
    </source>
</reference>
<organism evidence="5 6">
    <name type="scientific">Hymenobacter monticola</name>
    <dbReference type="NCBI Taxonomy" id="1705399"/>
    <lineage>
        <taxon>Bacteria</taxon>
        <taxon>Pseudomonadati</taxon>
        <taxon>Bacteroidota</taxon>
        <taxon>Cytophagia</taxon>
        <taxon>Cytophagales</taxon>
        <taxon>Hymenobacteraceae</taxon>
        <taxon>Hymenobacter</taxon>
    </lineage>
</organism>
<dbReference type="Gene3D" id="3.40.1090.10">
    <property type="entry name" value="Cytosolic phospholipase A2 catalytic domain"/>
    <property type="match status" value="1"/>
</dbReference>
<evidence type="ECO:0000313" key="6">
    <source>
        <dbReference type="Proteomes" id="UP000831390"/>
    </source>
</evidence>
<dbReference type="Pfam" id="PF01734">
    <property type="entry name" value="Patatin"/>
    <property type="match status" value="1"/>
</dbReference>
<dbReference type="PANTHER" id="PTHR32176">
    <property type="entry name" value="XYLOSE ISOMERASE"/>
    <property type="match status" value="1"/>
</dbReference>
<keyword evidence="3" id="KW-0442">Lipid degradation</keyword>
<feature type="domain" description="PNPLA" evidence="4">
    <location>
        <begin position="16"/>
        <end position="220"/>
    </location>
</feature>
<dbReference type="InterPro" id="IPR016035">
    <property type="entry name" value="Acyl_Trfase/lysoPLipase"/>
</dbReference>
<feature type="short sequence motif" description="GXSXG" evidence="3">
    <location>
        <begin position="60"/>
        <end position="64"/>
    </location>
</feature>
<evidence type="ECO:0000256" key="1">
    <source>
        <dbReference type="ARBA" id="ARBA00010240"/>
    </source>
</evidence>
<evidence type="ECO:0000259" key="4">
    <source>
        <dbReference type="PROSITE" id="PS51635"/>
    </source>
</evidence>
<dbReference type="Proteomes" id="UP000831390">
    <property type="component" value="Chromosome"/>
</dbReference>
<dbReference type="RefSeq" id="WP_243519476.1">
    <property type="nucleotide sequence ID" value="NZ_CP094534.1"/>
</dbReference>
<feature type="active site" description="Proton acceptor" evidence="3">
    <location>
        <position position="206"/>
    </location>
</feature>
<gene>
    <name evidence="5" type="ORF">MTP16_10495</name>
</gene>
<comment type="similarity">
    <text evidence="1">Belongs to the patatin family.</text>
</comment>
<protein>
    <submittedName>
        <fullName evidence="5">Patatin-like phospholipase family protein</fullName>
    </submittedName>
</protein>
<sequence>MAIQDKNAKTGPRKLLSLDGGGIRGTITLEILAELERQLQERLGAGPDFVLAHYFDYIAGTSTGAIIATCLSLGMRVTDIRSFYLASGPAMFDKAGLFQRYLRNKYKDGALAQQLQDVIRQRSGEPEATLGSQALQTYLLVILRNASTDSAWPISNNPAAKFNDSAEDYCNLRLPLWQLVRASTAAPTYFPPEVVTVGKEEFVFVDGGVTMYNNPAFQLFLMATLKPYRLEWPTGEDKMLLVSIGTGAAADANAHLSPDQMNLLYNASSLPSALMYAASNEQDMLCRVFGRCLHGGEIDQEVMDLKGDIGPGSLPGKHFTYLRYNADLSRQGLDALGLPHIEPATVQQMDSVKYISQLQEVGQAVAKEVDLAHYQAFLQL</sequence>
<name>A0ABY4BCL1_9BACT</name>
<evidence type="ECO:0000313" key="5">
    <source>
        <dbReference type="EMBL" id="UOE36047.1"/>
    </source>
</evidence>
<keyword evidence="2 3" id="KW-0443">Lipid metabolism</keyword>
<evidence type="ECO:0000256" key="3">
    <source>
        <dbReference type="PROSITE-ProRule" id="PRU01161"/>
    </source>
</evidence>
<accession>A0ABY4BCL1</accession>
<dbReference type="SUPFAM" id="SSF52151">
    <property type="entry name" value="FabD/lysophospholipase-like"/>
    <property type="match status" value="1"/>
</dbReference>
<dbReference type="PANTHER" id="PTHR32176:SF92">
    <property type="entry name" value="XYLOSE ISOMERASE"/>
    <property type="match status" value="1"/>
</dbReference>
<dbReference type="PROSITE" id="PS51635">
    <property type="entry name" value="PNPLA"/>
    <property type="match status" value="1"/>
</dbReference>
<evidence type="ECO:0000256" key="2">
    <source>
        <dbReference type="ARBA" id="ARBA00023098"/>
    </source>
</evidence>
<proteinExistence type="inferred from homology"/>
<feature type="short sequence motif" description="GXGXXG" evidence="3">
    <location>
        <begin position="20"/>
        <end position="25"/>
    </location>
</feature>